<name>A0A832WQQ2_9CREN</name>
<comment type="caution">
    <text evidence="1">The sequence shown here is derived from an EMBL/GenBank/DDBJ whole genome shotgun (WGS) entry which is preliminary data.</text>
</comment>
<dbReference type="RefSeq" id="WP_198429678.1">
    <property type="nucleotide sequence ID" value="NZ_BAABQO010000013.1"/>
</dbReference>
<evidence type="ECO:0000313" key="2">
    <source>
        <dbReference type="Proteomes" id="UP000646844"/>
    </source>
</evidence>
<proteinExistence type="predicted"/>
<gene>
    <name evidence="1" type="ORF">HA332_02940</name>
</gene>
<dbReference type="AlphaFoldDB" id="A0A832WQQ2"/>
<dbReference type="GeneID" id="60598319"/>
<reference evidence="1" key="1">
    <citation type="journal article" date="2020" name="bioRxiv">
        <title>A rank-normalized archaeal taxonomy based on genome phylogeny resolves widespread incomplete and uneven classifications.</title>
        <authorList>
            <person name="Rinke C."/>
            <person name="Chuvochina M."/>
            <person name="Mussig A.J."/>
            <person name="Chaumeil P.-A."/>
            <person name="Waite D.W."/>
            <person name="Whitman W.B."/>
            <person name="Parks D.H."/>
            <person name="Hugenholtz P."/>
        </authorList>
    </citation>
    <scope>NUCLEOTIDE SEQUENCE</scope>
    <source>
        <strain evidence="1">UBA8838</strain>
    </source>
</reference>
<sequence>MKIWGTIDCYNSSELFSAHTGKLDRERLKGQKEVNSTKEVIWKILNN</sequence>
<dbReference type="EMBL" id="DUJO01000013">
    <property type="protein sequence ID" value="HII73357.1"/>
    <property type="molecule type" value="Genomic_DNA"/>
</dbReference>
<protein>
    <submittedName>
        <fullName evidence="1">Uncharacterized protein</fullName>
    </submittedName>
</protein>
<accession>A0A832WQQ2</accession>
<organism evidence="1 2">
    <name type="scientific">Sulfurisphaera tokodaii</name>
    <dbReference type="NCBI Taxonomy" id="111955"/>
    <lineage>
        <taxon>Archaea</taxon>
        <taxon>Thermoproteota</taxon>
        <taxon>Thermoprotei</taxon>
        <taxon>Sulfolobales</taxon>
        <taxon>Sulfolobaceae</taxon>
        <taxon>Sulfurisphaera</taxon>
    </lineage>
</organism>
<evidence type="ECO:0000313" key="1">
    <source>
        <dbReference type="EMBL" id="HII73357.1"/>
    </source>
</evidence>
<dbReference type="Proteomes" id="UP000646844">
    <property type="component" value="Unassembled WGS sequence"/>
</dbReference>